<evidence type="ECO:0000313" key="2">
    <source>
        <dbReference type="EMBL" id="KAF9803978.1"/>
    </source>
</evidence>
<protein>
    <submittedName>
        <fullName evidence="2">Uncharacterized protein</fullName>
    </submittedName>
</protein>
<name>A0A8H7NU80_9APHY</name>
<dbReference type="EMBL" id="JADOXO010000462">
    <property type="protein sequence ID" value="KAF9803978.1"/>
    <property type="molecule type" value="Genomic_DNA"/>
</dbReference>
<gene>
    <name evidence="2" type="ORF">IEO21_09494</name>
</gene>
<comment type="caution">
    <text evidence="2">The sequence shown here is derived from an EMBL/GenBank/DDBJ whole genome shotgun (WGS) entry which is preliminary data.</text>
</comment>
<dbReference type="Proteomes" id="UP000639403">
    <property type="component" value="Unassembled WGS sequence"/>
</dbReference>
<reference evidence="2" key="1">
    <citation type="submission" date="2020-11" db="EMBL/GenBank/DDBJ databases">
        <authorList>
            <person name="Koelle M."/>
            <person name="Horta M.A.C."/>
            <person name="Nowrousian M."/>
            <person name="Ohm R.A."/>
            <person name="Benz P."/>
            <person name="Pilgard A."/>
        </authorList>
    </citation>
    <scope>NUCLEOTIDE SEQUENCE</scope>
    <source>
        <strain evidence="2">FPRL280</strain>
    </source>
</reference>
<feature type="compositionally biased region" description="Basic and acidic residues" evidence="1">
    <location>
        <begin position="34"/>
        <end position="48"/>
    </location>
</feature>
<evidence type="ECO:0000256" key="1">
    <source>
        <dbReference type="SAM" id="MobiDB-lite"/>
    </source>
</evidence>
<dbReference type="AlphaFoldDB" id="A0A8H7NU80"/>
<organism evidence="2 3">
    <name type="scientific">Rhodonia placenta</name>
    <dbReference type="NCBI Taxonomy" id="104341"/>
    <lineage>
        <taxon>Eukaryota</taxon>
        <taxon>Fungi</taxon>
        <taxon>Dikarya</taxon>
        <taxon>Basidiomycota</taxon>
        <taxon>Agaricomycotina</taxon>
        <taxon>Agaricomycetes</taxon>
        <taxon>Polyporales</taxon>
        <taxon>Adustoporiaceae</taxon>
        <taxon>Rhodonia</taxon>
    </lineage>
</organism>
<sequence length="123" mass="13893">MRPCRLRSMMSRWHSRATHADHFASPSTPSLTIESKKEEEEEKKEDGKGVSSSHGTLAFFTPDVVFVEHDSFHWSLTAAYAAVYDLASHVRLHSRRTNSSGPRSVCFFPLVPVSSQLPEVEYL</sequence>
<feature type="region of interest" description="Disordered" evidence="1">
    <location>
        <begin position="17"/>
        <end position="55"/>
    </location>
</feature>
<proteinExistence type="predicted"/>
<reference evidence="2" key="2">
    <citation type="journal article" name="Front. Microbiol.">
        <title>Degradative Capacity of Two Strains of Rhodonia placenta: From Phenotype to Genotype.</title>
        <authorList>
            <person name="Kolle M."/>
            <person name="Horta M.A.C."/>
            <person name="Nowrousian M."/>
            <person name="Ohm R.A."/>
            <person name="Benz J.P."/>
            <person name="Pilgard A."/>
        </authorList>
    </citation>
    <scope>NUCLEOTIDE SEQUENCE</scope>
    <source>
        <strain evidence="2">FPRL280</strain>
    </source>
</reference>
<evidence type="ECO:0000313" key="3">
    <source>
        <dbReference type="Proteomes" id="UP000639403"/>
    </source>
</evidence>
<accession>A0A8H7NU80</accession>